<name>A0A139LRY6_9BACE</name>
<dbReference type="EMBL" id="LTDF01000046">
    <property type="protein sequence ID" value="KXT54205.1"/>
    <property type="molecule type" value="Genomic_DNA"/>
</dbReference>
<dbReference type="PATRIC" id="fig|329854.7.peg.1029"/>
<protein>
    <submittedName>
        <fullName evidence="1">Uncharacterized protein</fullName>
    </submittedName>
</protein>
<gene>
    <name evidence="1" type="ORF">HMPREF2531_01017</name>
</gene>
<evidence type="ECO:0000313" key="2">
    <source>
        <dbReference type="Proteomes" id="UP000070319"/>
    </source>
</evidence>
<dbReference type="Proteomes" id="UP000070319">
    <property type="component" value="Unassembled WGS sequence"/>
</dbReference>
<organism evidence="1">
    <name type="scientific">Bacteroides intestinalis</name>
    <dbReference type="NCBI Taxonomy" id="329854"/>
    <lineage>
        <taxon>Bacteria</taxon>
        <taxon>Pseudomonadati</taxon>
        <taxon>Bacteroidota</taxon>
        <taxon>Bacteroidia</taxon>
        <taxon>Bacteroidales</taxon>
        <taxon>Bacteroidaceae</taxon>
        <taxon>Bacteroides</taxon>
    </lineage>
</organism>
<sequence>MVYLTGTDGLFTLNKSCISPKHTIFSGKTNILFRDKATPNARKGVAMLHKG</sequence>
<reference evidence="1 2" key="1">
    <citation type="submission" date="2016-02" db="EMBL/GenBank/DDBJ databases">
        <authorList>
            <person name="Wen L."/>
            <person name="He K."/>
            <person name="Yang H."/>
        </authorList>
    </citation>
    <scope>NUCLEOTIDE SEQUENCE [LARGE SCALE GENOMIC DNA]</scope>
    <source>
        <strain evidence="1 2">KLE1704</strain>
    </source>
</reference>
<comment type="caution">
    <text evidence="1">The sequence shown here is derived from an EMBL/GenBank/DDBJ whole genome shotgun (WGS) entry which is preliminary data.</text>
</comment>
<evidence type="ECO:0000313" key="1">
    <source>
        <dbReference type="EMBL" id="KXT54205.1"/>
    </source>
</evidence>
<dbReference type="AlphaFoldDB" id="A0A139LRY6"/>
<proteinExistence type="predicted"/>
<accession>A0A139LRY6</accession>